<evidence type="ECO:0000313" key="2">
    <source>
        <dbReference type="Proteomes" id="UP000824024"/>
    </source>
</evidence>
<evidence type="ECO:0000313" key="1">
    <source>
        <dbReference type="EMBL" id="HIZ07285.1"/>
    </source>
</evidence>
<dbReference type="AlphaFoldDB" id="A0A9D2IFN1"/>
<comment type="caution">
    <text evidence="1">The sequence shown here is derived from an EMBL/GenBank/DDBJ whole genome shotgun (WGS) entry which is preliminary data.</text>
</comment>
<dbReference type="EMBL" id="DXCH01000141">
    <property type="protein sequence ID" value="HIZ07285.1"/>
    <property type="molecule type" value="Genomic_DNA"/>
</dbReference>
<accession>A0A9D2IFN1</accession>
<dbReference type="Proteomes" id="UP000824024">
    <property type="component" value="Unassembled WGS sequence"/>
</dbReference>
<proteinExistence type="predicted"/>
<reference evidence="1" key="1">
    <citation type="journal article" date="2021" name="PeerJ">
        <title>Extensive microbial diversity within the chicken gut microbiome revealed by metagenomics and culture.</title>
        <authorList>
            <person name="Gilroy R."/>
            <person name="Ravi A."/>
            <person name="Getino M."/>
            <person name="Pursley I."/>
            <person name="Horton D.L."/>
            <person name="Alikhan N.F."/>
            <person name="Baker D."/>
            <person name="Gharbi K."/>
            <person name="Hall N."/>
            <person name="Watson M."/>
            <person name="Adriaenssens E.M."/>
            <person name="Foster-Nyarko E."/>
            <person name="Jarju S."/>
            <person name="Secka A."/>
            <person name="Antonio M."/>
            <person name="Oren A."/>
            <person name="Chaudhuri R.R."/>
            <person name="La Ragione R."/>
            <person name="Hildebrand F."/>
            <person name="Pallen M.J."/>
        </authorList>
    </citation>
    <scope>NUCLEOTIDE SEQUENCE</scope>
    <source>
        <strain evidence="1">CHK192-9172</strain>
    </source>
</reference>
<sequence length="54" mass="6516">MLKNTEKSLLVELICNEQTQMLMRDKNAYNHEKYKNLEMIKVKVKDMKQEPECL</sequence>
<name>A0A9D2IFN1_9FIRM</name>
<protein>
    <submittedName>
        <fullName evidence="1">Uncharacterized protein</fullName>
    </submittedName>
</protein>
<organism evidence="1 2">
    <name type="scientific">Candidatus Eubacterium avistercoris</name>
    <dbReference type="NCBI Taxonomy" id="2838567"/>
    <lineage>
        <taxon>Bacteria</taxon>
        <taxon>Bacillati</taxon>
        <taxon>Bacillota</taxon>
        <taxon>Clostridia</taxon>
        <taxon>Eubacteriales</taxon>
        <taxon>Eubacteriaceae</taxon>
        <taxon>Eubacterium</taxon>
    </lineage>
</organism>
<gene>
    <name evidence="1" type="ORF">IAA08_05050</name>
</gene>
<reference evidence="1" key="2">
    <citation type="submission" date="2021-04" db="EMBL/GenBank/DDBJ databases">
        <authorList>
            <person name="Gilroy R."/>
        </authorList>
    </citation>
    <scope>NUCLEOTIDE SEQUENCE</scope>
    <source>
        <strain evidence="1">CHK192-9172</strain>
    </source>
</reference>